<dbReference type="Proteomes" id="UP000282184">
    <property type="component" value="Unassembled WGS sequence"/>
</dbReference>
<dbReference type="EMBL" id="RXOF01000002">
    <property type="protein sequence ID" value="RTQ52437.1"/>
    <property type="molecule type" value="Genomic_DNA"/>
</dbReference>
<comment type="caution">
    <text evidence="2">The sequence shown here is derived from an EMBL/GenBank/DDBJ whole genome shotgun (WGS) entry which is preliminary data.</text>
</comment>
<organism evidence="2 3">
    <name type="scientific">Hymenobacter gummosus</name>
    <dbReference type="NCBI Taxonomy" id="1776032"/>
    <lineage>
        <taxon>Bacteria</taxon>
        <taxon>Pseudomonadati</taxon>
        <taxon>Bacteroidota</taxon>
        <taxon>Cytophagia</taxon>
        <taxon>Cytophagales</taxon>
        <taxon>Hymenobacteraceae</taxon>
        <taxon>Hymenobacter</taxon>
    </lineage>
</organism>
<evidence type="ECO:0000256" key="1">
    <source>
        <dbReference type="SAM" id="SignalP"/>
    </source>
</evidence>
<proteinExistence type="predicted"/>
<evidence type="ECO:0000313" key="2">
    <source>
        <dbReference type="EMBL" id="RTQ52437.1"/>
    </source>
</evidence>
<sequence length="61" mass="6971">MKAQLFARLASFFLVVALLLPTLDAAATVRPANFGRRGQAGLHRPVYKQYKPGQRWIFQKR</sequence>
<feature type="signal peptide" evidence="1">
    <location>
        <begin position="1"/>
        <end position="26"/>
    </location>
</feature>
<name>A0A431U858_9BACT</name>
<keyword evidence="3" id="KW-1185">Reference proteome</keyword>
<keyword evidence="1" id="KW-0732">Signal</keyword>
<reference evidence="2 3" key="1">
    <citation type="submission" date="2018-12" db="EMBL/GenBank/DDBJ databases">
        <title>Hymenobacter gummosus sp. nov., isolated from a spring.</title>
        <authorList>
            <person name="Nie L."/>
        </authorList>
    </citation>
    <scope>NUCLEOTIDE SEQUENCE [LARGE SCALE GENOMIC DNA]</scope>
    <source>
        <strain evidence="2 3">KCTC 52166</strain>
    </source>
</reference>
<feature type="chain" id="PRO_5019378559" evidence="1">
    <location>
        <begin position="27"/>
        <end position="61"/>
    </location>
</feature>
<gene>
    <name evidence="2" type="ORF">EJV47_05335</name>
</gene>
<evidence type="ECO:0000313" key="3">
    <source>
        <dbReference type="Proteomes" id="UP000282184"/>
    </source>
</evidence>
<accession>A0A431U858</accession>
<dbReference type="RefSeq" id="WP_126692093.1">
    <property type="nucleotide sequence ID" value="NZ_RXOF01000002.1"/>
</dbReference>
<protein>
    <submittedName>
        <fullName evidence="2">Uncharacterized protein</fullName>
    </submittedName>
</protein>
<dbReference type="AlphaFoldDB" id="A0A431U858"/>